<organism evidence="2 3">
    <name type="scientific">Capronia coronata CBS 617.96</name>
    <dbReference type="NCBI Taxonomy" id="1182541"/>
    <lineage>
        <taxon>Eukaryota</taxon>
        <taxon>Fungi</taxon>
        <taxon>Dikarya</taxon>
        <taxon>Ascomycota</taxon>
        <taxon>Pezizomycotina</taxon>
        <taxon>Eurotiomycetes</taxon>
        <taxon>Chaetothyriomycetidae</taxon>
        <taxon>Chaetothyriales</taxon>
        <taxon>Herpotrichiellaceae</taxon>
        <taxon>Capronia</taxon>
    </lineage>
</organism>
<dbReference type="STRING" id="1182541.W9YER5"/>
<dbReference type="AlphaFoldDB" id="W9YER5"/>
<reference evidence="2 3" key="1">
    <citation type="submission" date="2013-03" db="EMBL/GenBank/DDBJ databases">
        <title>The Genome Sequence of Capronia coronata CBS 617.96.</title>
        <authorList>
            <consortium name="The Broad Institute Genomics Platform"/>
            <person name="Cuomo C."/>
            <person name="de Hoog S."/>
            <person name="Gorbushina A."/>
            <person name="Walker B."/>
            <person name="Young S.K."/>
            <person name="Zeng Q."/>
            <person name="Gargeya S."/>
            <person name="Fitzgerald M."/>
            <person name="Haas B."/>
            <person name="Abouelleil A."/>
            <person name="Allen A.W."/>
            <person name="Alvarado L."/>
            <person name="Arachchi H.M."/>
            <person name="Berlin A.M."/>
            <person name="Chapman S.B."/>
            <person name="Gainer-Dewar J."/>
            <person name="Goldberg J."/>
            <person name="Griggs A."/>
            <person name="Gujja S."/>
            <person name="Hansen M."/>
            <person name="Howarth C."/>
            <person name="Imamovic A."/>
            <person name="Ireland A."/>
            <person name="Larimer J."/>
            <person name="McCowan C."/>
            <person name="Murphy C."/>
            <person name="Pearson M."/>
            <person name="Poon T.W."/>
            <person name="Priest M."/>
            <person name="Roberts A."/>
            <person name="Saif S."/>
            <person name="Shea T."/>
            <person name="Sisk P."/>
            <person name="Sykes S."/>
            <person name="Wortman J."/>
            <person name="Nusbaum C."/>
            <person name="Birren B."/>
        </authorList>
    </citation>
    <scope>NUCLEOTIDE SEQUENCE [LARGE SCALE GENOMIC DNA]</scope>
    <source>
        <strain evidence="2 3">CBS 617.96</strain>
    </source>
</reference>
<feature type="region of interest" description="Disordered" evidence="1">
    <location>
        <begin position="1"/>
        <end position="128"/>
    </location>
</feature>
<protein>
    <submittedName>
        <fullName evidence="2">Uncharacterized protein</fullName>
    </submittedName>
</protein>
<gene>
    <name evidence="2" type="ORF">A1O1_04135</name>
</gene>
<feature type="compositionally biased region" description="Pro residues" evidence="1">
    <location>
        <begin position="103"/>
        <end position="125"/>
    </location>
</feature>
<dbReference type="EMBL" id="AMWN01000003">
    <property type="protein sequence ID" value="EXJ91028.1"/>
    <property type="molecule type" value="Genomic_DNA"/>
</dbReference>
<accession>W9YER5</accession>
<evidence type="ECO:0000313" key="2">
    <source>
        <dbReference type="EMBL" id="EXJ91028.1"/>
    </source>
</evidence>
<evidence type="ECO:0000256" key="1">
    <source>
        <dbReference type="SAM" id="MobiDB-lite"/>
    </source>
</evidence>
<feature type="compositionally biased region" description="Pro residues" evidence="1">
    <location>
        <begin position="45"/>
        <end position="65"/>
    </location>
</feature>
<feature type="compositionally biased region" description="Pro residues" evidence="1">
    <location>
        <begin position="1"/>
        <end position="10"/>
    </location>
</feature>
<dbReference type="HOGENOM" id="CLU_070109_0_0_1"/>
<dbReference type="RefSeq" id="XP_007723222.1">
    <property type="nucleotide sequence ID" value="XM_007725032.1"/>
</dbReference>
<feature type="compositionally biased region" description="Pro residues" evidence="1">
    <location>
        <begin position="86"/>
        <end position="96"/>
    </location>
</feature>
<dbReference type="Proteomes" id="UP000019484">
    <property type="component" value="Unassembled WGS sequence"/>
</dbReference>
<proteinExistence type="predicted"/>
<keyword evidence="3" id="KW-1185">Reference proteome</keyword>
<dbReference type="GeneID" id="19159021"/>
<name>W9YER5_9EURO</name>
<dbReference type="OrthoDB" id="4158866at2759"/>
<sequence length="285" mass="29632">MSAPPPPPPSGLIGKTEYHYFTKDGGPPNKGAAPCGPPSSGGAGLPPPYSFMPPPPQAPANPGPSGPFFIPPTSGFPGAVCFPGGGPAPQPPPPPSAGAVWFQPPPPPAPPAPPAAAAPPPPPPDYLGAVAHAAAQSPEPPVSGNRVKDRLVVVTDSGTGYVASKQNATFHLFTYNVLDKYAVNANNQFYIPPLACEPFRVMTASCSMPIEELIEQLDCVKDAPAGYPRYAIGLAEALDVGNGWFQIGTKFFLDEPHSSMTIKQTWGESVGEAGESRPRYLIRLP</sequence>
<comment type="caution">
    <text evidence="2">The sequence shown here is derived from an EMBL/GenBank/DDBJ whole genome shotgun (WGS) entry which is preliminary data.</text>
</comment>
<dbReference type="eggNOG" id="ENOG502SX1S">
    <property type="taxonomic scope" value="Eukaryota"/>
</dbReference>
<evidence type="ECO:0000313" key="3">
    <source>
        <dbReference type="Proteomes" id="UP000019484"/>
    </source>
</evidence>